<dbReference type="GO" id="GO:0004497">
    <property type="term" value="F:monooxygenase activity"/>
    <property type="evidence" value="ECO:0007669"/>
    <property type="project" value="UniProtKB-KW"/>
</dbReference>
<proteinExistence type="predicted"/>
<name>A0ABW4GTB4_9ACTN</name>
<feature type="region of interest" description="Disordered" evidence="2">
    <location>
        <begin position="213"/>
        <end position="258"/>
    </location>
</feature>
<feature type="signal peptide" evidence="3">
    <location>
        <begin position="1"/>
        <end position="30"/>
    </location>
</feature>
<feature type="chain" id="PRO_5046912317" evidence="3">
    <location>
        <begin position="31"/>
        <end position="341"/>
    </location>
</feature>
<evidence type="ECO:0000256" key="1">
    <source>
        <dbReference type="ARBA" id="ARBA00022729"/>
    </source>
</evidence>
<evidence type="ECO:0000259" key="4">
    <source>
        <dbReference type="Pfam" id="PF03067"/>
    </source>
</evidence>
<evidence type="ECO:0000256" key="2">
    <source>
        <dbReference type="SAM" id="MobiDB-lite"/>
    </source>
</evidence>
<dbReference type="PANTHER" id="PTHR34823:SF1">
    <property type="entry name" value="CHITIN-BINDING TYPE-4 DOMAIN-CONTAINING PROTEIN"/>
    <property type="match status" value="1"/>
</dbReference>
<accession>A0ABW4GTB4</accession>
<keyword evidence="6" id="KW-1185">Reference proteome</keyword>
<feature type="domain" description="Chitin-binding type-4" evidence="4">
    <location>
        <begin position="31"/>
        <end position="208"/>
    </location>
</feature>
<keyword evidence="5" id="KW-0560">Oxidoreductase</keyword>
<evidence type="ECO:0000256" key="3">
    <source>
        <dbReference type="SAM" id="SignalP"/>
    </source>
</evidence>
<feature type="compositionally biased region" description="Low complexity" evidence="2">
    <location>
        <begin position="215"/>
        <end position="243"/>
    </location>
</feature>
<dbReference type="PANTHER" id="PTHR34823">
    <property type="entry name" value="GLCNAC-BINDING PROTEIN A"/>
    <property type="match status" value="1"/>
</dbReference>
<reference evidence="6" key="1">
    <citation type="journal article" date="2019" name="Int. J. Syst. Evol. Microbiol.">
        <title>The Global Catalogue of Microorganisms (GCM) 10K type strain sequencing project: providing services to taxonomists for standard genome sequencing and annotation.</title>
        <authorList>
            <consortium name="The Broad Institute Genomics Platform"/>
            <consortium name="The Broad Institute Genome Sequencing Center for Infectious Disease"/>
            <person name="Wu L."/>
            <person name="Ma J."/>
        </authorList>
    </citation>
    <scope>NUCLEOTIDE SEQUENCE [LARGE SCALE GENOMIC DNA]</scope>
    <source>
        <strain evidence="6">CGMCC 1.15399</strain>
    </source>
</reference>
<dbReference type="InterPro" id="IPR051024">
    <property type="entry name" value="GlcNAc_Chitin_IntDeg"/>
</dbReference>
<dbReference type="Pfam" id="PF03067">
    <property type="entry name" value="LPMO_10"/>
    <property type="match status" value="1"/>
</dbReference>
<dbReference type="CDD" id="cd21177">
    <property type="entry name" value="LPMO_AA10"/>
    <property type="match status" value="1"/>
</dbReference>
<sequence>MQITRKAIAAAVLTAPTLFVLTVAPGVADAHGTMNNPPSRTMVCFSENPESPKSAACKKAVEIGGTQPLYDWNEVNLANAAGRHREIIPDGKLCSAGRDKYRGFDQARADWPATGMASGASFTFRYRATAPHKGSFDLYVTKDGYDPTKPLKWSDLESKPFLTQRDPALTDGAYTLQGKLPAKQGRHLIYAIWQRSDSPEAFYSCSDVTFGGGTTTPNTPTTAPTTKPTATATPTTKPTATPTGAPPAQQPGGITVSSINAGAGVSPASVQVGRRVTVTAVCGGSTVRGVASGALSPRRAVAPVSAVAWTPSFKAVRAGTYAVVVYCQNGGQARAVLTVRA</sequence>
<evidence type="ECO:0000313" key="6">
    <source>
        <dbReference type="Proteomes" id="UP001597097"/>
    </source>
</evidence>
<dbReference type="InterPro" id="IPR004302">
    <property type="entry name" value="Cellulose/chitin-bd_N"/>
</dbReference>
<protein>
    <submittedName>
        <fullName evidence="5">Lytic polysaccharide monooxygenase</fullName>
    </submittedName>
</protein>
<dbReference type="EMBL" id="JBHUCM010000047">
    <property type="protein sequence ID" value="MFD1545371.1"/>
    <property type="molecule type" value="Genomic_DNA"/>
</dbReference>
<evidence type="ECO:0000313" key="5">
    <source>
        <dbReference type="EMBL" id="MFD1545371.1"/>
    </source>
</evidence>
<dbReference type="Proteomes" id="UP001597097">
    <property type="component" value="Unassembled WGS sequence"/>
</dbReference>
<keyword evidence="5" id="KW-0503">Monooxygenase</keyword>
<gene>
    <name evidence="5" type="ORF">ACFSJ0_50605</name>
</gene>
<dbReference type="RefSeq" id="WP_219532050.1">
    <property type="nucleotide sequence ID" value="NZ_JAHKRM010000013.1"/>
</dbReference>
<organism evidence="5 6">
    <name type="scientific">Nonomuraea guangzhouensis</name>
    <dbReference type="NCBI Taxonomy" id="1291555"/>
    <lineage>
        <taxon>Bacteria</taxon>
        <taxon>Bacillati</taxon>
        <taxon>Actinomycetota</taxon>
        <taxon>Actinomycetes</taxon>
        <taxon>Streptosporangiales</taxon>
        <taxon>Streptosporangiaceae</taxon>
        <taxon>Nonomuraea</taxon>
    </lineage>
</organism>
<comment type="caution">
    <text evidence="5">The sequence shown here is derived from an EMBL/GenBank/DDBJ whole genome shotgun (WGS) entry which is preliminary data.</text>
</comment>
<keyword evidence="1 3" id="KW-0732">Signal</keyword>